<organism evidence="1">
    <name type="scientific">marine metagenome</name>
    <dbReference type="NCBI Taxonomy" id="408172"/>
    <lineage>
        <taxon>unclassified sequences</taxon>
        <taxon>metagenomes</taxon>
        <taxon>ecological metagenomes</taxon>
    </lineage>
</organism>
<gene>
    <name evidence="1" type="ORF">METZ01_LOCUS317738</name>
</gene>
<dbReference type="EMBL" id="UINC01102907">
    <property type="protein sequence ID" value="SVC64884.1"/>
    <property type="molecule type" value="Genomic_DNA"/>
</dbReference>
<dbReference type="AlphaFoldDB" id="A0A382NUN1"/>
<protein>
    <submittedName>
        <fullName evidence="1">Uncharacterized protein</fullName>
    </submittedName>
</protein>
<accession>A0A382NUN1</accession>
<evidence type="ECO:0000313" key="1">
    <source>
        <dbReference type="EMBL" id="SVC64884.1"/>
    </source>
</evidence>
<name>A0A382NUN1_9ZZZZ</name>
<sequence>MLKAEVKDFLESNREEIGICFDHARQAYIDAIMPIWNAHLEVNDAVETWFGGNVGMRRLMHLSHYVTTNMAMLIPEYLRSEKVVRLVPEEVKDQVPNMHLKHRISKETGIPFALLISADIDEDGDILDIHDLITAGPEEDPLLTEWGTASILALQQEGVDLPDELAELIRLPDSLA</sequence>
<reference evidence="1" key="1">
    <citation type="submission" date="2018-05" db="EMBL/GenBank/DDBJ databases">
        <authorList>
            <person name="Lanie J.A."/>
            <person name="Ng W.-L."/>
            <person name="Kazmierczak K.M."/>
            <person name="Andrzejewski T.M."/>
            <person name="Davidsen T.M."/>
            <person name="Wayne K.J."/>
            <person name="Tettelin H."/>
            <person name="Glass J.I."/>
            <person name="Rusch D."/>
            <person name="Podicherti R."/>
            <person name="Tsui H.-C.T."/>
            <person name="Winkler M.E."/>
        </authorList>
    </citation>
    <scope>NUCLEOTIDE SEQUENCE</scope>
</reference>
<proteinExistence type="predicted"/>